<dbReference type="Pfam" id="PF01177">
    <property type="entry name" value="Asp_Glu_race"/>
    <property type="match status" value="1"/>
</dbReference>
<dbReference type="PANTHER" id="PTHR21198">
    <property type="entry name" value="GLUTAMATE RACEMASE"/>
    <property type="match status" value="1"/>
</dbReference>
<gene>
    <name evidence="7 8" type="primary">murI</name>
    <name evidence="8" type="ORF">CUN48_09485</name>
</gene>
<dbReference type="InterPro" id="IPR015942">
    <property type="entry name" value="Asp/Glu/hydantoin_racemase"/>
</dbReference>
<dbReference type="GO" id="GO:0008360">
    <property type="term" value="P:regulation of cell shape"/>
    <property type="evidence" value="ECO:0007669"/>
    <property type="project" value="UniProtKB-KW"/>
</dbReference>
<dbReference type="GO" id="GO:0008881">
    <property type="term" value="F:glutamate racemase activity"/>
    <property type="evidence" value="ECO:0007669"/>
    <property type="project" value="UniProtKB-UniRule"/>
</dbReference>
<dbReference type="InterPro" id="IPR033134">
    <property type="entry name" value="Asp/Glu_racemase_AS_2"/>
</dbReference>
<evidence type="ECO:0000256" key="6">
    <source>
        <dbReference type="ARBA" id="ARBA00023316"/>
    </source>
</evidence>
<dbReference type="SUPFAM" id="SSF53681">
    <property type="entry name" value="Aspartate/glutamate racemase"/>
    <property type="match status" value="2"/>
</dbReference>
<evidence type="ECO:0000313" key="8">
    <source>
        <dbReference type="EMBL" id="PJF47278.1"/>
    </source>
</evidence>
<keyword evidence="5 7" id="KW-0413">Isomerase</keyword>
<comment type="similarity">
    <text evidence="7">Belongs to the aspartate/glutamate racemases family.</text>
</comment>
<feature type="binding site" evidence="7">
    <location>
        <begin position="76"/>
        <end position="77"/>
    </location>
    <ligand>
        <name>substrate</name>
    </ligand>
</feature>
<organism evidence="8 9">
    <name type="scientific">Candidatus Thermofonsia Clade 3 bacterium</name>
    <dbReference type="NCBI Taxonomy" id="2364212"/>
    <lineage>
        <taxon>Bacteria</taxon>
        <taxon>Bacillati</taxon>
        <taxon>Chloroflexota</taxon>
        <taxon>Candidatus Thermofontia</taxon>
        <taxon>Candidatus Thermofonsia Clade 3</taxon>
    </lineage>
</organism>
<evidence type="ECO:0000256" key="7">
    <source>
        <dbReference type="HAMAP-Rule" id="MF_00258"/>
    </source>
</evidence>
<proteinExistence type="inferred from homology"/>
<feature type="binding site" evidence="7">
    <location>
        <begin position="192"/>
        <end position="193"/>
    </location>
    <ligand>
        <name>substrate</name>
    </ligand>
</feature>
<comment type="caution">
    <text evidence="8">The sequence shown here is derived from an EMBL/GenBank/DDBJ whole genome shotgun (WGS) entry which is preliminary data.</text>
</comment>
<keyword evidence="3 7" id="KW-0133">Cell shape</keyword>
<dbReference type="Proteomes" id="UP000230790">
    <property type="component" value="Unassembled WGS sequence"/>
</dbReference>
<accession>A0A2M8QBV9</accession>
<evidence type="ECO:0000313" key="9">
    <source>
        <dbReference type="Proteomes" id="UP000230790"/>
    </source>
</evidence>
<dbReference type="EMBL" id="PGTN01000057">
    <property type="protein sequence ID" value="PJF47278.1"/>
    <property type="molecule type" value="Genomic_DNA"/>
</dbReference>
<evidence type="ECO:0000256" key="2">
    <source>
        <dbReference type="ARBA" id="ARBA00013090"/>
    </source>
</evidence>
<dbReference type="PROSITE" id="PS00923">
    <property type="entry name" value="ASP_GLU_RACEMASE_1"/>
    <property type="match status" value="1"/>
</dbReference>
<dbReference type="AlphaFoldDB" id="A0A2M8QBV9"/>
<name>A0A2M8QBV9_9CHLR</name>
<comment type="function">
    <text evidence="7">Provides the (R)-glutamate required for cell wall biosynthesis.</text>
</comment>
<reference evidence="8 9" key="1">
    <citation type="submission" date="2017-11" db="EMBL/GenBank/DDBJ databases">
        <title>Evolution of Phototrophy in the Chloroflexi Phylum Driven by Horizontal Gene Transfer.</title>
        <authorList>
            <person name="Ward L.M."/>
            <person name="Hemp J."/>
            <person name="Shih P.M."/>
            <person name="Mcglynn S.E."/>
            <person name="Fischer W."/>
        </authorList>
    </citation>
    <scope>NUCLEOTIDE SEQUENCE [LARGE SCALE GENOMIC DNA]</scope>
    <source>
        <strain evidence="8">JP3_7</strain>
    </source>
</reference>
<dbReference type="PANTHER" id="PTHR21198:SF2">
    <property type="entry name" value="GLUTAMATE RACEMASE"/>
    <property type="match status" value="1"/>
</dbReference>
<dbReference type="InterPro" id="IPR001920">
    <property type="entry name" value="Asp/Glu_race"/>
</dbReference>
<evidence type="ECO:0000256" key="5">
    <source>
        <dbReference type="ARBA" id="ARBA00023235"/>
    </source>
</evidence>
<dbReference type="InterPro" id="IPR004391">
    <property type="entry name" value="Glu_race"/>
</dbReference>
<feature type="active site" description="Proton donor/acceptor" evidence="7">
    <location>
        <position position="191"/>
    </location>
</feature>
<dbReference type="GO" id="GO:0071555">
    <property type="term" value="P:cell wall organization"/>
    <property type="evidence" value="ECO:0007669"/>
    <property type="project" value="UniProtKB-KW"/>
</dbReference>
<keyword evidence="4 7" id="KW-0573">Peptidoglycan synthesis</keyword>
<dbReference type="HAMAP" id="MF_00258">
    <property type="entry name" value="Glu_racemase"/>
    <property type="match status" value="1"/>
</dbReference>
<comment type="catalytic activity">
    <reaction evidence="1 7">
        <text>L-glutamate = D-glutamate</text>
        <dbReference type="Rhea" id="RHEA:12813"/>
        <dbReference type="ChEBI" id="CHEBI:29985"/>
        <dbReference type="ChEBI" id="CHEBI:29986"/>
        <dbReference type="EC" id="5.1.1.3"/>
    </reaction>
</comment>
<comment type="pathway">
    <text evidence="7">Cell wall biogenesis; peptidoglycan biosynthesis.</text>
</comment>
<sequence length="278" mass="29992">MGQAFPLIGVFDSGVGGLSVWREIVRLIPDAPLTYLADQAHVPYGERSLDEVRALTLRAAGWLIARGCRVVVIACNTASAAALEALRATFPTTPFVGMEPAIKPAALHTRTGVVGVLATPTTLRSARYASLVSRWGRDLHIIEQPCLGWVEAVERMQSQVGSAEDAELRRLVGDCVMPLLAQDADTLVLGCTHFPFLRPWIEQAISAWQAAHPVAHAVTVFDPAPAVARRTRQVWLELTLSADGTPAREFWTTGSAGRFAQVASVLLGYPVPARLLTL</sequence>
<feature type="binding site" evidence="7">
    <location>
        <begin position="44"/>
        <end position="45"/>
    </location>
    <ligand>
        <name>substrate</name>
    </ligand>
</feature>
<evidence type="ECO:0000256" key="1">
    <source>
        <dbReference type="ARBA" id="ARBA00001602"/>
    </source>
</evidence>
<dbReference type="UniPathway" id="UPA00219"/>
<dbReference type="NCBIfam" id="TIGR00067">
    <property type="entry name" value="glut_race"/>
    <property type="match status" value="1"/>
</dbReference>
<evidence type="ECO:0000256" key="3">
    <source>
        <dbReference type="ARBA" id="ARBA00022960"/>
    </source>
</evidence>
<dbReference type="PROSITE" id="PS00924">
    <property type="entry name" value="ASP_GLU_RACEMASE_2"/>
    <property type="match status" value="1"/>
</dbReference>
<dbReference type="GO" id="GO:0009252">
    <property type="term" value="P:peptidoglycan biosynthetic process"/>
    <property type="evidence" value="ECO:0007669"/>
    <property type="project" value="UniProtKB-UniRule"/>
</dbReference>
<dbReference type="InterPro" id="IPR018187">
    <property type="entry name" value="Asp/Glu_racemase_AS_1"/>
</dbReference>
<keyword evidence="6 7" id="KW-0961">Cell wall biogenesis/degradation</keyword>
<protein>
    <recommendedName>
        <fullName evidence="2 7">Glutamate racemase</fullName>
        <ecNumber evidence="2 7">5.1.1.3</ecNumber>
    </recommendedName>
</protein>
<feature type="binding site" evidence="7">
    <location>
        <begin position="12"/>
        <end position="13"/>
    </location>
    <ligand>
        <name>substrate</name>
    </ligand>
</feature>
<evidence type="ECO:0000256" key="4">
    <source>
        <dbReference type="ARBA" id="ARBA00022984"/>
    </source>
</evidence>
<dbReference type="Gene3D" id="3.40.50.1860">
    <property type="match status" value="2"/>
</dbReference>
<dbReference type="EC" id="5.1.1.3" evidence="2 7"/>
<feature type="active site" description="Proton donor/acceptor" evidence="7">
    <location>
        <position position="75"/>
    </location>
</feature>